<accession>A0A0B2XIB1</accession>
<dbReference type="EMBL" id="ADNJ02000002">
    <property type="protein sequence ID" value="KHO11601.1"/>
    <property type="molecule type" value="Genomic_DNA"/>
</dbReference>
<feature type="region of interest" description="Disordered" evidence="1">
    <location>
        <begin position="1"/>
        <end position="30"/>
    </location>
</feature>
<dbReference type="Proteomes" id="UP000002498">
    <property type="component" value="Unassembled WGS sequence"/>
</dbReference>
<proteinExistence type="predicted"/>
<evidence type="ECO:0000256" key="1">
    <source>
        <dbReference type="SAM" id="MobiDB-lite"/>
    </source>
</evidence>
<protein>
    <submittedName>
        <fullName evidence="2">Uncharacterized protein</fullName>
    </submittedName>
</protein>
<name>A0A0B2XIB1_METRA</name>
<dbReference type="HOGENOM" id="CLU_2050191_0_0_1"/>
<comment type="caution">
    <text evidence="2">The sequence shown here is derived from an EMBL/GenBank/DDBJ whole genome shotgun (WGS) entry which is preliminary data.</text>
</comment>
<reference evidence="2 3" key="1">
    <citation type="journal article" date="2011" name="PLoS Genet.">
        <title>Genome sequencing and comparative transcriptomics of the model entomopathogenic fungi Metarhizium anisopliae and M. acridum.</title>
        <authorList>
            <person name="Gao Q."/>
            <person name="Jin K."/>
            <person name="Ying S.H."/>
            <person name="Zhang Y."/>
            <person name="Xiao G."/>
            <person name="Shang Y."/>
            <person name="Duan Z."/>
            <person name="Hu X."/>
            <person name="Xie X.Q."/>
            <person name="Zhou G."/>
            <person name="Peng G."/>
            <person name="Luo Z."/>
            <person name="Huang W."/>
            <person name="Wang B."/>
            <person name="Fang W."/>
            <person name="Wang S."/>
            <person name="Zhong Y."/>
            <person name="Ma L.J."/>
            <person name="St Leger R.J."/>
            <person name="Zhao G.P."/>
            <person name="Pei Y."/>
            <person name="Feng M.G."/>
            <person name="Xia Y."/>
            <person name="Wang C."/>
        </authorList>
    </citation>
    <scope>NUCLEOTIDE SEQUENCE [LARGE SCALE GENOMIC DNA]</scope>
    <source>
        <strain evidence="3">ARSEF 23 / ATCC MYA-3075</strain>
    </source>
</reference>
<feature type="compositionally biased region" description="Polar residues" evidence="1">
    <location>
        <begin position="17"/>
        <end position="30"/>
    </location>
</feature>
<organism evidence="2 3">
    <name type="scientific">Metarhizium robertsii (strain ARSEF 23 / ATCC MYA-3075)</name>
    <name type="common">Metarhizium anisopliae (strain ARSEF 23)</name>
    <dbReference type="NCBI Taxonomy" id="655844"/>
    <lineage>
        <taxon>Eukaryota</taxon>
        <taxon>Fungi</taxon>
        <taxon>Dikarya</taxon>
        <taxon>Ascomycota</taxon>
        <taxon>Pezizomycotina</taxon>
        <taxon>Sordariomycetes</taxon>
        <taxon>Hypocreomycetidae</taxon>
        <taxon>Hypocreales</taxon>
        <taxon>Clavicipitaceae</taxon>
        <taxon>Metarhizium</taxon>
    </lineage>
</organism>
<evidence type="ECO:0000313" key="3">
    <source>
        <dbReference type="Proteomes" id="UP000002498"/>
    </source>
</evidence>
<dbReference type="OrthoDB" id="4940976at2759"/>
<evidence type="ECO:0000313" key="2">
    <source>
        <dbReference type="EMBL" id="KHO11601.1"/>
    </source>
</evidence>
<gene>
    <name evidence="2" type="ORF">MAA_10843</name>
</gene>
<dbReference type="GeneID" id="23632292"/>
<sequence>MPARDSLVYQTSEERSPNVSSRSPATQPLNPTRILSKTVITSHHFGHRSATMLSVADYQKKYDEISAIRQAAKSDWTIPNARKREIAHEYRAAYKELRAASAAAMAAAARPSSTAPKKQE</sequence>
<dbReference type="RefSeq" id="XP_011411064.1">
    <property type="nucleotide sequence ID" value="XM_011412762.1"/>
</dbReference>
<keyword evidence="3" id="KW-1185">Reference proteome</keyword>
<dbReference type="AlphaFoldDB" id="A0A0B2XIB1"/>
<reference evidence="2 3" key="2">
    <citation type="journal article" date="2014" name="Proc. Natl. Acad. Sci. U.S.A.">
        <title>Trajectory and genomic determinants of fungal-pathogen speciation and host adaptation.</title>
        <authorList>
            <person name="Hu X."/>
            <person name="Xiao G."/>
            <person name="Zheng P."/>
            <person name="Shang Y."/>
            <person name="Su Y."/>
            <person name="Zhang X."/>
            <person name="Liu X."/>
            <person name="Zhan S."/>
            <person name="St Leger R.J."/>
            <person name="Wang C."/>
        </authorList>
    </citation>
    <scope>GENOME REANNOTATION</scope>
    <source>
        <strain evidence="3">ARSEF 23 / ATCC MYA-3075</strain>
    </source>
</reference>
<dbReference type="KEGG" id="maj:MAA_10843"/>